<proteinExistence type="predicted"/>
<evidence type="ECO:0000313" key="2">
    <source>
        <dbReference type="EMBL" id="NJQ05208.1"/>
    </source>
</evidence>
<dbReference type="Proteomes" id="UP000578686">
    <property type="component" value="Unassembled WGS sequence"/>
</dbReference>
<dbReference type="InterPro" id="IPR006311">
    <property type="entry name" value="TAT_signal"/>
</dbReference>
<comment type="caution">
    <text evidence="2">The sequence shown here is derived from an EMBL/GenBank/DDBJ whole genome shotgun (WGS) entry which is preliminary data.</text>
</comment>
<evidence type="ECO:0000256" key="1">
    <source>
        <dbReference type="SAM" id="SignalP"/>
    </source>
</evidence>
<dbReference type="PROSITE" id="PS51318">
    <property type="entry name" value="TAT"/>
    <property type="match status" value="1"/>
</dbReference>
<sequence length="63" mass="6293">MPRTPSPRRALAVAASAGVLATLLQAAPAPAAPLELVVPRDVGLTVPAATGRTPSADRPNARS</sequence>
<keyword evidence="3" id="KW-1185">Reference proteome</keyword>
<evidence type="ECO:0000313" key="3">
    <source>
        <dbReference type="Proteomes" id="UP000578686"/>
    </source>
</evidence>
<name>A0A7X6CZ50_9ACTN</name>
<feature type="chain" id="PRO_5030964456" evidence="1">
    <location>
        <begin position="32"/>
        <end position="63"/>
    </location>
</feature>
<dbReference type="RefSeq" id="WP_167968497.1">
    <property type="nucleotide sequence ID" value="NZ_JAAVJD010000029.1"/>
</dbReference>
<protein>
    <submittedName>
        <fullName evidence="2">Uncharacterized protein</fullName>
    </submittedName>
</protein>
<accession>A0A7X6CZ50</accession>
<keyword evidence="1" id="KW-0732">Signal</keyword>
<organism evidence="2 3">
    <name type="scientific">Streptomyces lonarensis</name>
    <dbReference type="NCBI Taxonomy" id="700599"/>
    <lineage>
        <taxon>Bacteria</taxon>
        <taxon>Bacillati</taxon>
        <taxon>Actinomycetota</taxon>
        <taxon>Actinomycetes</taxon>
        <taxon>Kitasatosporales</taxon>
        <taxon>Streptomycetaceae</taxon>
        <taxon>Streptomyces</taxon>
    </lineage>
</organism>
<dbReference type="EMBL" id="JAAVJD010000029">
    <property type="protein sequence ID" value="NJQ05208.1"/>
    <property type="molecule type" value="Genomic_DNA"/>
</dbReference>
<gene>
    <name evidence="2" type="ORF">HCN56_06360</name>
</gene>
<reference evidence="2 3" key="1">
    <citation type="submission" date="2020-03" db="EMBL/GenBank/DDBJ databases">
        <title>Draft genome of Streptomyces sp. ventii, isolated from the Axial Seamount in the Pacific Ocean, and resequencing of the two type strains Streptomyces lonarensis strain NCL 716 and Streptomyces bohaiensis strain 11A07.</title>
        <authorList>
            <person name="Loughran R.M."/>
            <person name="Pfannmuller K.M."/>
            <person name="Wasson B.J."/>
            <person name="Deadmond M.C."/>
            <person name="Paddock B.E."/>
            <person name="Koyack M.J."/>
            <person name="Gallegos D.A."/>
            <person name="Mitchell E.A."/>
            <person name="Ushijima B."/>
            <person name="Saw J.H."/>
            <person name="Mcphail K.L."/>
            <person name="Videau P."/>
        </authorList>
    </citation>
    <scope>NUCLEOTIDE SEQUENCE [LARGE SCALE GENOMIC DNA]</scope>
    <source>
        <strain evidence="2 3">NCL716</strain>
    </source>
</reference>
<dbReference type="AlphaFoldDB" id="A0A7X6CZ50"/>
<feature type="signal peptide" evidence="1">
    <location>
        <begin position="1"/>
        <end position="31"/>
    </location>
</feature>